<proteinExistence type="inferred from homology"/>
<dbReference type="PANTHER" id="PTHR34471:SF1">
    <property type="entry name" value="ARGININE REPRESSOR"/>
    <property type="match status" value="1"/>
</dbReference>
<dbReference type="NCBIfam" id="TIGR01529">
    <property type="entry name" value="argR_whole"/>
    <property type="match status" value="1"/>
</dbReference>
<evidence type="ECO:0000256" key="6">
    <source>
        <dbReference type="ARBA" id="ARBA00023163"/>
    </source>
</evidence>
<dbReference type="Pfam" id="PF02863">
    <property type="entry name" value="Arg_repressor_C"/>
    <property type="match status" value="1"/>
</dbReference>
<evidence type="ECO:0000256" key="1">
    <source>
        <dbReference type="ARBA" id="ARBA00004496"/>
    </source>
</evidence>
<evidence type="ECO:0000256" key="2">
    <source>
        <dbReference type="ARBA" id="ARBA00008316"/>
    </source>
</evidence>
<comment type="subcellular location">
    <subcellularLocation>
        <location evidence="1 7">Cytoplasm</location>
    </subcellularLocation>
</comment>
<evidence type="ECO:0000256" key="5">
    <source>
        <dbReference type="ARBA" id="ARBA00023125"/>
    </source>
</evidence>
<dbReference type="SUPFAM" id="SSF55252">
    <property type="entry name" value="C-terminal domain of arginine repressor"/>
    <property type="match status" value="1"/>
</dbReference>
<evidence type="ECO:0000256" key="3">
    <source>
        <dbReference type="ARBA" id="ARBA00022490"/>
    </source>
</evidence>
<dbReference type="HAMAP" id="MF_00173">
    <property type="entry name" value="Arg_repressor"/>
    <property type="match status" value="1"/>
</dbReference>
<dbReference type="SUPFAM" id="SSF46785">
    <property type="entry name" value="Winged helix' DNA-binding domain"/>
    <property type="match status" value="1"/>
</dbReference>
<dbReference type="InterPro" id="IPR036251">
    <property type="entry name" value="Arg_repress_C_sf"/>
</dbReference>
<dbReference type="PANTHER" id="PTHR34471">
    <property type="entry name" value="ARGININE REPRESSOR"/>
    <property type="match status" value="1"/>
</dbReference>
<sequence>MKTERHRKILELISDNAVTTQEELMAMLSDAGFRVTQATVSRDIKELRLVKVQSSDGRYIYAKPTQDRQTGDMEGFRSIFTQSLLHIDYANNIVVIKCRTGMANAVCVSMDQLHWKGVVGTLSGDDTIFVLMRNEEQAAEFVDQLHKISRK</sequence>
<dbReference type="Proteomes" id="UP000724149">
    <property type="component" value="Unassembled WGS sequence"/>
</dbReference>
<evidence type="ECO:0000259" key="10">
    <source>
        <dbReference type="Pfam" id="PF02863"/>
    </source>
</evidence>
<dbReference type="Gene3D" id="3.30.1360.40">
    <property type="match status" value="1"/>
</dbReference>
<dbReference type="RefSeq" id="WP_177502659.1">
    <property type="nucleotide sequence ID" value="NZ_JACSNR010000007.1"/>
</dbReference>
<feature type="domain" description="Arginine repressor C-terminal" evidence="10">
    <location>
        <begin position="81"/>
        <end position="146"/>
    </location>
</feature>
<evidence type="ECO:0000256" key="8">
    <source>
        <dbReference type="NCBIfam" id="TIGR01529"/>
    </source>
</evidence>
<organism evidence="11 12">
    <name type="scientific">Hydrogenoanaerobacterium saccharovorans</name>
    <dbReference type="NCBI Taxonomy" id="474960"/>
    <lineage>
        <taxon>Bacteria</taxon>
        <taxon>Bacillati</taxon>
        <taxon>Bacillota</taxon>
        <taxon>Clostridia</taxon>
        <taxon>Eubacteriales</taxon>
        <taxon>Oscillospiraceae</taxon>
        <taxon>Hydrogenoanaerobacterium</taxon>
    </lineage>
</organism>
<evidence type="ECO:0000256" key="4">
    <source>
        <dbReference type="ARBA" id="ARBA00023015"/>
    </source>
</evidence>
<dbReference type="InterPro" id="IPR036388">
    <property type="entry name" value="WH-like_DNA-bd_sf"/>
</dbReference>
<keyword evidence="12" id="KW-1185">Reference proteome</keyword>
<evidence type="ECO:0000313" key="11">
    <source>
        <dbReference type="EMBL" id="MBM6923550.1"/>
    </source>
</evidence>
<keyword evidence="3 7" id="KW-0963">Cytoplasm</keyword>
<dbReference type="Pfam" id="PF01316">
    <property type="entry name" value="Arg_repressor"/>
    <property type="match status" value="1"/>
</dbReference>
<comment type="similarity">
    <text evidence="2 7">Belongs to the ArgR family.</text>
</comment>
<dbReference type="PRINTS" id="PR01467">
    <property type="entry name" value="ARGREPRESSOR"/>
</dbReference>
<name>A0ABS2GM42_9FIRM</name>
<comment type="pathway">
    <text evidence="7">Amino-acid biosynthesis; L-arginine biosynthesis [regulation].</text>
</comment>
<dbReference type="InterPro" id="IPR020900">
    <property type="entry name" value="Arg_repress_DNA-bd"/>
</dbReference>
<evidence type="ECO:0000259" key="9">
    <source>
        <dbReference type="Pfam" id="PF01316"/>
    </source>
</evidence>
<evidence type="ECO:0000256" key="7">
    <source>
        <dbReference type="HAMAP-Rule" id="MF_00173"/>
    </source>
</evidence>
<keyword evidence="5 7" id="KW-0238">DNA-binding</keyword>
<comment type="caution">
    <text evidence="11">The sequence shown here is derived from an EMBL/GenBank/DDBJ whole genome shotgun (WGS) entry which is preliminary data.</text>
</comment>
<keyword evidence="7" id="KW-0055">Arginine biosynthesis</keyword>
<keyword evidence="4 7" id="KW-0805">Transcription regulation</keyword>
<keyword evidence="6 7" id="KW-0804">Transcription</keyword>
<keyword evidence="7" id="KW-0028">Amino-acid biosynthesis</keyword>
<evidence type="ECO:0000313" key="12">
    <source>
        <dbReference type="Proteomes" id="UP000724149"/>
    </source>
</evidence>
<accession>A0ABS2GM42</accession>
<dbReference type="InterPro" id="IPR001669">
    <property type="entry name" value="Arg_repress"/>
</dbReference>
<gene>
    <name evidence="7 11" type="primary">argR</name>
    <name evidence="11" type="ORF">H9X81_07595</name>
</gene>
<comment type="function">
    <text evidence="7">Regulates arginine biosynthesis genes.</text>
</comment>
<reference evidence="11 12" key="1">
    <citation type="journal article" date="2021" name="Sci. Rep.">
        <title>The distribution of antibiotic resistance genes in chicken gut microbiota commensals.</title>
        <authorList>
            <person name="Juricova H."/>
            <person name="Matiasovicova J."/>
            <person name="Kubasova T."/>
            <person name="Cejkova D."/>
            <person name="Rychlik I."/>
        </authorList>
    </citation>
    <scope>NUCLEOTIDE SEQUENCE [LARGE SCALE GENOMIC DNA]</scope>
    <source>
        <strain evidence="11 12">An564</strain>
    </source>
</reference>
<protein>
    <recommendedName>
        <fullName evidence="7 8">Arginine repressor</fullName>
    </recommendedName>
</protein>
<keyword evidence="7" id="KW-0678">Repressor</keyword>
<dbReference type="Gene3D" id="1.10.10.10">
    <property type="entry name" value="Winged helix-like DNA-binding domain superfamily/Winged helix DNA-binding domain"/>
    <property type="match status" value="1"/>
</dbReference>
<feature type="domain" description="Arginine repressor DNA-binding" evidence="9">
    <location>
        <begin position="2"/>
        <end position="67"/>
    </location>
</feature>
<dbReference type="EMBL" id="JACSNR010000007">
    <property type="protein sequence ID" value="MBM6923550.1"/>
    <property type="molecule type" value="Genomic_DNA"/>
</dbReference>
<dbReference type="InterPro" id="IPR020899">
    <property type="entry name" value="Arg_repress_C"/>
</dbReference>
<dbReference type="InterPro" id="IPR036390">
    <property type="entry name" value="WH_DNA-bd_sf"/>
</dbReference>